<evidence type="ECO:0000259" key="1">
    <source>
        <dbReference type="Pfam" id="PF01978"/>
    </source>
</evidence>
<dbReference type="Pfam" id="PF01978">
    <property type="entry name" value="TrmB"/>
    <property type="match status" value="1"/>
</dbReference>
<feature type="domain" description="Transcription regulator TrmB N-terminal" evidence="1">
    <location>
        <begin position="8"/>
        <end position="71"/>
    </location>
</feature>
<name>A0A0U5JAP0_9BACT</name>
<sequence>MNELLIQLQTLGLTENEARIYEAFLCHGALNGYEVAKKTSIARGNIYAYLSRLVDKGVLRSTSDEKYVPVPLNVFVQQQQCTIKKAGEQAQLALEQLHQKGEEAQVLSLIDIDQVLEKCRFILSIPVPSLFIAAFPQELESLAPLLHERHRQDCHIEAICFGKAPESFPDAMEHASSDQIEQAQGGRLLMLSGFPHGLIAVVKPQGSTGIWAWNRYLSSMVGLYVSHELFIMRMWPLLSSRQQARLKEELKDLSSCIAMAGVDPSLPLHPYLPGRITPQVTSV</sequence>
<dbReference type="InterPro" id="IPR051797">
    <property type="entry name" value="TrmB-like"/>
</dbReference>
<dbReference type="PANTHER" id="PTHR34293">
    <property type="entry name" value="HTH-TYPE TRANSCRIPTIONAL REGULATOR TRMBL2"/>
    <property type="match status" value="1"/>
</dbReference>
<dbReference type="KEGG" id="pnl:PNK_0513"/>
<dbReference type="Gene3D" id="1.10.10.10">
    <property type="entry name" value="Winged helix-like DNA-binding domain superfamily/Winged helix DNA-binding domain"/>
    <property type="match status" value="1"/>
</dbReference>
<dbReference type="InterPro" id="IPR036388">
    <property type="entry name" value="WH-like_DNA-bd_sf"/>
</dbReference>
<dbReference type="InterPro" id="IPR002831">
    <property type="entry name" value="Tscrpt_reg_TrmB_N"/>
</dbReference>
<evidence type="ECO:0000313" key="3">
    <source>
        <dbReference type="Proteomes" id="UP000069902"/>
    </source>
</evidence>
<dbReference type="PATRIC" id="fig|389348.3.peg.565"/>
<dbReference type="STRING" id="389348.PNK_0513"/>
<keyword evidence="3" id="KW-1185">Reference proteome</keyword>
<dbReference type="InParanoid" id="A0A0U5JAP0"/>
<proteinExistence type="predicted"/>
<dbReference type="InterPro" id="IPR036390">
    <property type="entry name" value="WH_DNA-bd_sf"/>
</dbReference>
<dbReference type="PANTHER" id="PTHR34293:SF1">
    <property type="entry name" value="HTH-TYPE TRANSCRIPTIONAL REGULATOR TRMBL2"/>
    <property type="match status" value="1"/>
</dbReference>
<accession>A0A0U5JAP0</accession>
<dbReference type="Proteomes" id="UP000069902">
    <property type="component" value="Chromosome cPNK"/>
</dbReference>
<dbReference type="SUPFAM" id="SSF46785">
    <property type="entry name" value="Winged helix' DNA-binding domain"/>
    <property type="match status" value="1"/>
</dbReference>
<reference evidence="3" key="1">
    <citation type="submission" date="2015-09" db="EMBL/GenBank/DDBJ databases">
        <authorList>
            <person name="Bertelli C."/>
        </authorList>
    </citation>
    <scope>NUCLEOTIDE SEQUENCE [LARGE SCALE GENOMIC DNA]</scope>
    <source>
        <strain evidence="3">KNic</strain>
    </source>
</reference>
<dbReference type="RefSeq" id="WP_032125098.1">
    <property type="nucleotide sequence ID" value="NZ_LN879502.1"/>
</dbReference>
<dbReference type="EMBL" id="LN879502">
    <property type="protein sequence ID" value="CUI16141.1"/>
    <property type="molecule type" value="Genomic_DNA"/>
</dbReference>
<protein>
    <submittedName>
        <fullName evidence="2">Putative transcriptional regulator</fullName>
    </submittedName>
</protein>
<organism evidence="2 3">
    <name type="scientific">Candidatus Protochlamydia naegleriophila</name>
    <dbReference type="NCBI Taxonomy" id="389348"/>
    <lineage>
        <taxon>Bacteria</taxon>
        <taxon>Pseudomonadati</taxon>
        <taxon>Chlamydiota</taxon>
        <taxon>Chlamydiia</taxon>
        <taxon>Parachlamydiales</taxon>
        <taxon>Parachlamydiaceae</taxon>
        <taxon>Candidatus Protochlamydia</taxon>
    </lineage>
</organism>
<gene>
    <name evidence="2" type="ORF">PNK_0513</name>
</gene>
<evidence type="ECO:0000313" key="2">
    <source>
        <dbReference type="EMBL" id="CUI16141.1"/>
    </source>
</evidence>
<dbReference type="AlphaFoldDB" id="A0A0U5JAP0"/>